<organism evidence="8 9">
    <name type="scientific">Candidatus Roizmanbacteria bacterium GW2011_GWC2_37_13</name>
    <dbReference type="NCBI Taxonomy" id="1618486"/>
    <lineage>
        <taxon>Bacteria</taxon>
        <taxon>Candidatus Roizmaniibacteriota</taxon>
    </lineage>
</organism>
<keyword evidence="5 7" id="KW-0413">Isomerase</keyword>
<feature type="binding site" evidence="7">
    <location>
        <begin position="7"/>
        <end position="8"/>
    </location>
    <ligand>
        <name>substrate</name>
    </ligand>
</feature>
<feature type="binding site" evidence="7">
    <location>
        <begin position="39"/>
        <end position="40"/>
    </location>
    <ligand>
        <name>substrate</name>
    </ligand>
</feature>
<dbReference type="GO" id="GO:0009252">
    <property type="term" value="P:peptidoglycan biosynthetic process"/>
    <property type="evidence" value="ECO:0007669"/>
    <property type="project" value="UniProtKB-UniRule"/>
</dbReference>
<dbReference type="Proteomes" id="UP000034917">
    <property type="component" value="Unassembled WGS sequence"/>
</dbReference>
<keyword evidence="4 7" id="KW-0573">Peptidoglycan synthesis</keyword>
<evidence type="ECO:0000256" key="5">
    <source>
        <dbReference type="ARBA" id="ARBA00023235"/>
    </source>
</evidence>
<dbReference type="InterPro" id="IPR001920">
    <property type="entry name" value="Asp/Glu_race"/>
</dbReference>
<evidence type="ECO:0000256" key="3">
    <source>
        <dbReference type="ARBA" id="ARBA00022960"/>
    </source>
</evidence>
<sequence>MNIGVFDSGLGGLTIFKALRKELPQYNYIYFGDNARVPYGNRSPEIIYQFTKEAVDFLFKKKCQLIIIACNSSTSTSLRKIQREYLPKFYPDLRVLGVIKPVIEKLKDSRLERIGIIGTKATIKSEAFIHEIKKVIPTAIVFQQPCPLLVPYIEDSMRNKKVLQLLLKEYLDPLIKRKINSLILACTHYGIIEKEIKNIVGSNIDVISEERIVAEKLKDYLKRHPKIERKLDKQKKVEFHFTDPRSDYKKLTKLFLNG</sequence>
<comment type="function">
    <text evidence="7">Provides the (R)-glutamate required for cell wall biosynthesis.</text>
</comment>
<accession>A0A0G0IQM5</accession>
<proteinExistence type="inferred from homology"/>
<evidence type="ECO:0000256" key="1">
    <source>
        <dbReference type="ARBA" id="ARBA00001602"/>
    </source>
</evidence>
<dbReference type="HAMAP" id="MF_00258">
    <property type="entry name" value="Glu_racemase"/>
    <property type="match status" value="1"/>
</dbReference>
<dbReference type="Pfam" id="PF01177">
    <property type="entry name" value="Asp_Glu_race"/>
    <property type="match status" value="1"/>
</dbReference>
<name>A0A0G0IQM5_9BACT</name>
<feature type="binding site" evidence="7">
    <location>
        <begin position="71"/>
        <end position="72"/>
    </location>
    <ligand>
        <name>substrate</name>
    </ligand>
</feature>
<dbReference type="GO" id="GO:0071555">
    <property type="term" value="P:cell wall organization"/>
    <property type="evidence" value="ECO:0007669"/>
    <property type="project" value="UniProtKB-KW"/>
</dbReference>
<dbReference type="Gene3D" id="3.40.50.1860">
    <property type="match status" value="2"/>
</dbReference>
<evidence type="ECO:0000256" key="2">
    <source>
        <dbReference type="ARBA" id="ARBA00013090"/>
    </source>
</evidence>
<dbReference type="UniPathway" id="UPA00219"/>
<feature type="active site" description="Proton donor/acceptor" evidence="7">
    <location>
        <position position="70"/>
    </location>
</feature>
<comment type="catalytic activity">
    <reaction evidence="1 7">
        <text>L-glutamate = D-glutamate</text>
        <dbReference type="Rhea" id="RHEA:12813"/>
        <dbReference type="ChEBI" id="CHEBI:29985"/>
        <dbReference type="ChEBI" id="CHEBI:29986"/>
        <dbReference type="EC" id="5.1.1.3"/>
    </reaction>
</comment>
<dbReference type="EMBL" id="LBSV01000002">
    <property type="protein sequence ID" value="KKQ26489.1"/>
    <property type="molecule type" value="Genomic_DNA"/>
</dbReference>
<evidence type="ECO:0000256" key="7">
    <source>
        <dbReference type="HAMAP-Rule" id="MF_00258"/>
    </source>
</evidence>
<gene>
    <name evidence="7" type="primary">murI</name>
    <name evidence="8" type="ORF">US40_C0002G0023</name>
</gene>
<evidence type="ECO:0000256" key="6">
    <source>
        <dbReference type="ARBA" id="ARBA00023316"/>
    </source>
</evidence>
<dbReference type="SUPFAM" id="SSF53681">
    <property type="entry name" value="Aspartate/glutamate racemase"/>
    <property type="match status" value="2"/>
</dbReference>
<keyword evidence="3 7" id="KW-0133">Cell shape</keyword>
<feature type="active site" description="Proton donor/acceptor" evidence="7">
    <location>
        <position position="186"/>
    </location>
</feature>
<dbReference type="InterPro" id="IPR004391">
    <property type="entry name" value="Glu_race"/>
</dbReference>
<dbReference type="PROSITE" id="PS00924">
    <property type="entry name" value="ASP_GLU_RACEMASE_2"/>
    <property type="match status" value="1"/>
</dbReference>
<dbReference type="GO" id="GO:0008881">
    <property type="term" value="F:glutamate racemase activity"/>
    <property type="evidence" value="ECO:0007669"/>
    <property type="project" value="UniProtKB-UniRule"/>
</dbReference>
<evidence type="ECO:0000313" key="8">
    <source>
        <dbReference type="EMBL" id="KKQ26489.1"/>
    </source>
</evidence>
<dbReference type="NCBIfam" id="TIGR00067">
    <property type="entry name" value="glut_race"/>
    <property type="match status" value="1"/>
</dbReference>
<dbReference type="PATRIC" id="fig|1618486.3.peg.109"/>
<dbReference type="PANTHER" id="PTHR21198">
    <property type="entry name" value="GLUTAMATE RACEMASE"/>
    <property type="match status" value="1"/>
</dbReference>
<dbReference type="PANTHER" id="PTHR21198:SF2">
    <property type="entry name" value="GLUTAMATE RACEMASE"/>
    <property type="match status" value="1"/>
</dbReference>
<evidence type="ECO:0000256" key="4">
    <source>
        <dbReference type="ARBA" id="ARBA00022984"/>
    </source>
</evidence>
<reference evidence="8 9" key="1">
    <citation type="journal article" date="2015" name="Nature">
        <title>rRNA introns, odd ribosomes, and small enigmatic genomes across a large radiation of phyla.</title>
        <authorList>
            <person name="Brown C.T."/>
            <person name="Hug L.A."/>
            <person name="Thomas B.C."/>
            <person name="Sharon I."/>
            <person name="Castelle C.J."/>
            <person name="Singh A."/>
            <person name="Wilkins M.J."/>
            <person name="Williams K.H."/>
            <person name="Banfield J.F."/>
        </authorList>
    </citation>
    <scope>NUCLEOTIDE SEQUENCE [LARGE SCALE GENOMIC DNA]</scope>
</reference>
<evidence type="ECO:0000313" key="9">
    <source>
        <dbReference type="Proteomes" id="UP000034917"/>
    </source>
</evidence>
<protein>
    <recommendedName>
        <fullName evidence="2 7">Glutamate racemase</fullName>
        <ecNumber evidence="2 7">5.1.1.3</ecNumber>
    </recommendedName>
</protein>
<comment type="similarity">
    <text evidence="7">Belongs to the aspartate/glutamate racemases family.</text>
</comment>
<dbReference type="InterPro" id="IPR033134">
    <property type="entry name" value="Asp/Glu_racemase_AS_2"/>
</dbReference>
<comment type="caution">
    <text evidence="8">The sequence shown here is derived from an EMBL/GenBank/DDBJ whole genome shotgun (WGS) entry which is preliminary data.</text>
</comment>
<dbReference type="GO" id="GO:0008360">
    <property type="term" value="P:regulation of cell shape"/>
    <property type="evidence" value="ECO:0007669"/>
    <property type="project" value="UniProtKB-KW"/>
</dbReference>
<dbReference type="FunFam" id="3.40.50.1860:FF:000001">
    <property type="entry name" value="Glutamate racemase"/>
    <property type="match status" value="1"/>
</dbReference>
<comment type="pathway">
    <text evidence="7">Cell wall biogenesis; peptidoglycan biosynthesis.</text>
</comment>
<dbReference type="InterPro" id="IPR015942">
    <property type="entry name" value="Asp/Glu/hydantoin_racemase"/>
</dbReference>
<feature type="binding site" evidence="7">
    <location>
        <begin position="187"/>
        <end position="188"/>
    </location>
    <ligand>
        <name>substrate</name>
    </ligand>
</feature>
<dbReference type="InterPro" id="IPR018187">
    <property type="entry name" value="Asp/Glu_racemase_AS_1"/>
</dbReference>
<keyword evidence="6 7" id="KW-0961">Cell wall biogenesis/degradation</keyword>
<dbReference type="PROSITE" id="PS00923">
    <property type="entry name" value="ASP_GLU_RACEMASE_1"/>
    <property type="match status" value="1"/>
</dbReference>
<dbReference type="EC" id="5.1.1.3" evidence="2 7"/>
<dbReference type="AlphaFoldDB" id="A0A0G0IQM5"/>